<keyword evidence="3" id="KW-1185">Reference proteome</keyword>
<dbReference type="EMBL" id="ML993583">
    <property type="protein sequence ID" value="KAF2171407.1"/>
    <property type="molecule type" value="Genomic_DNA"/>
</dbReference>
<reference evidence="2" key="1">
    <citation type="journal article" date="2020" name="Stud. Mycol.">
        <title>101 Dothideomycetes genomes: a test case for predicting lifestyles and emergence of pathogens.</title>
        <authorList>
            <person name="Haridas S."/>
            <person name="Albert R."/>
            <person name="Binder M."/>
            <person name="Bloem J."/>
            <person name="Labutti K."/>
            <person name="Salamov A."/>
            <person name="Andreopoulos B."/>
            <person name="Baker S."/>
            <person name="Barry K."/>
            <person name="Bills G."/>
            <person name="Bluhm B."/>
            <person name="Cannon C."/>
            <person name="Castanera R."/>
            <person name="Culley D."/>
            <person name="Daum C."/>
            <person name="Ezra D."/>
            <person name="Gonzalez J."/>
            <person name="Henrissat B."/>
            <person name="Kuo A."/>
            <person name="Liang C."/>
            <person name="Lipzen A."/>
            <person name="Lutzoni F."/>
            <person name="Magnuson J."/>
            <person name="Mondo S."/>
            <person name="Nolan M."/>
            <person name="Ohm R."/>
            <person name="Pangilinan J."/>
            <person name="Park H.-J."/>
            <person name="Ramirez L."/>
            <person name="Alfaro M."/>
            <person name="Sun H."/>
            <person name="Tritt A."/>
            <person name="Yoshinaga Y."/>
            <person name="Zwiers L.-H."/>
            <person name="Turgeon B."/>
            <person name="Goodwin S."/>
            <person name="Spatafora J."/>
            <person name="Crous P."/>
            <person name="Grigoriev I."/>
        </authorList>
    </citation>
    <scope>NUCLEOTIDE SEQUENCE</scope>
    <source>
        <strain evidence="2">ATCC 36951</strain>
    </source>
</reference>
<evidence type="ECO:0000313" key="3">
    <source>
        <dbReference type="Proteomes" id="UP000799537"/>
    </source>
</evidence>
<dbReference type="InterPro" id="IPR002182">
    <property type="entry name" value="NB-ARC"/>
</dbReference>
<name>A0A6A6CW36_ZASCE</name>
<dbReference type="AlphaFoldDB" id="A0A6A6CW36"/>
<accession>A0A6A6CW36</accession>
<evidence type="ECO:0000313" key="2">
    <source>
        <dbReference type="EMBL" id="KAF2171407.1"/>
    </source>
</evidence>
<dbReference type="RefSeq" id="XP_033672296.1">
    <property type="nucleotide sequence ID" value="XM_033811653.1"/>
</dbReference>
<evidence type="ECO:0000259" key="1">
    <source>
        <dbReference type="Pfam" id="PF00931"/>
    </source>
</evidence>
<dbReference type="InterPro" id="IPR027417">
    <property type="entry name" value="P-loop_NTPase"/>
</dbReference>
<dbReference type="PANTHER" id="PTHR35205:SF1">
    <property type="entry name" value="ZU5 DOMAIN-CONTAINING PROTEIN"/>
    <property type="match status" value="1"/>
</dbReference>
<dbReference type="PANTHER" id="PTHR35205">
    <property type="entry name" value="NB-ARC AND TPR DOMAIN PROTEIN"/>
    <property type="match status" value="1"/>
</dbReference>
<dbReference type="OrthoDB" id="5394701at2759"/>
<dbReference type="GO" id="GO:0043531">
    <property type="term" value="F:ADP binding"/>
    <property type="evidence" value="ECO:0007669"/>
    <property type="project" value="InterPro"/>
</dbReference>
<protein>
    <recommendedName>
        <fullName evidence="1">NB-ARC domain-containing protein</fullName>
    </recommendedName>
</protein>
<proteinExistence type="predicted"/>
<gene>
    <name evidence="2" type="ORF">M409DRAFT_50853</name>
</gene>
<dbReference type="GeneID" id="54564925"/>
<dbReference type="Gene3D" id="3.40.50.300">
    <property type="entry name" value="P-loop containing nucleotide triphosphate hydrolases"/>
    <property type="match status" value="1"/>
</dbReference>
<dbReference type="Pfam" id="PF00931">
    <property type="entry name" value="NB-ARC"/>
    <property type="match status" value="1"/>
</dbReference>
<feature type="domain" description="NB-ARC" evidence="1">
    <location>
        <begin position="272"/>
        <end position="440"/>
    </location>
</feature>
<dbReference type="SUPFAM" id="SSF52540">
    <property type="entry name" value="P-loop containing nucleoside triphosphate hydrolases"/>
    <property type="match status" value="1"/>
</dbReference>
<organism evidence="2 3">
    <name type="scientific">Zasmidium cellare ATCC 36951</name>
    <dbReference type="NCBI Taxonomy" id="1080233"/>
    <lineage>
        <taxon>Eukaryota</taxon>
        <taxon>Fungi</taxon>
        <taxon>Dikarya</taxon>
        <taxon>Ascomycota</taxon>
        <taxon>Pezizomycotina</taxon>
        <taxon>Dothideomycetes</taxon>
        <taxon>Dothideomycetidae</taxon>
        <taxon>Mycosphaerellales</taxon>
        <taxon>Mycosphaerellaceae</taxon>
        <taxon>Zasmidium</taxon>
    </lineage>
</organism>
<dbReference type="Proteomes" id="UP000799537">
    <property type="component" value="Unassembled WGS sequence"/>
</dbReference>
<sequence length="516" mass="57855">MSPGVTTNAIIGRTIPDDRLDFIWVQAIDQYLKTIPREKLKQVKSINSEHSFLELSRKLKDRYATHEVTQLVQRVSPFLTRLHSFSEVIRTFINANPEIASLVWGSVFLVLEVRIAYPYPHSPCSTADRMAPTLSLLLVTPKTWNGSLQPSNCVIDTQPAFTTISQDLDLKSQLTASRKPWLSITTRIARIRDLISEVDQEALVTGAEVQEVRRNLQHHELLHQINVRASTLHDTLSVLNKSTMFLGQLPIHVMPLARNPTFFGRKEQLDRLETILQPSSKADELLVCTICGLGGAGKTQLALEYAYRNLDNYPVVFWINAETSLKLAESFSALAHQVGLVDDSVQNPNQLRDIVLRRLGSSSKRSDPGRSISWLLIFDNVGEWQTLEPYWPKAAFGSVIVTSRNPCLAWRLSTSSRQIHISSFSEKEGHRFLLSLAGQNPGLNLTEHDTGAAINISNALAHLPLTLDLVGSYVASAGISLTRFYETNPGLDRDFVFDEEAYNWTGNTYHTSLRTT</sequence>